<dbReference type="Gene3D" id="3.80.10.10">
    <property type="entry name" value="Ribonuclease Inhibitor"/>
    <property type="match status" value="1"/>
</dbReference>
<accession>W1PJN4</accession>
<keyword evidence="3" id="KW-1185">Reference proteome</keyword>
<reference evidence="3" key="1">
    <citation type="journal article" date="2013" name="Science">
        <title>The Amborella genome and the evolution of flowering plants.</title>
        <authorList>
            <consortium name="Amborella Genome Project"/>
        </authorList>
    </citation>
    <scope>NUCLEOTIDE SEQUENCE [LARGE SCALE GENOMIC DNA]</scope>
</reference>
<dbReference type="InterPro" id="IPR001611">
    <property type="entry name" value="Leu-rich_rpt"/>
</dbReference>
<organism evidence="2 3">
    <name type="scientific">Amborella trichopoda</name>
    <dbReference type="NCBI Taxonomy" id="13333"/>
    <lineage>
        <taxon>Eukaryota</taxon>
        <taxon>Viridiplantae</taxon>
        <taxon>Streptophyta</taxon>
        <taxon>Embryophyta</taxon>
        <taxon>Tracheophyta</taxon>
        <taxon>Spermatophyta</taxon>
        <taxon>Magnoliopsida</taxon>
        <taxon>Amborellales</taxon>
        <taxon>Amborellaceae</taxon>
        <taxon>Amborella</taxon>
    </lineage>
</organism>
<evidence type="ECO:0000313" key="2">
    <source>
        <dbReference type="EMBL" id="ERN07881.1"/>
    </source>
</evidence>
<protein>
    <recommendedName>
        <fullName evidence="4">NB-ARC domain-containing protein</fullName>
    </recommendedName>
</protein>
<dbReference type="Gramene" id="ERN07881">
    <property type="protein sequence ID" value="ERN07881"/>
    <property type="gene ID" value="AMTR_s00012p00222300"/>
</dbReference>
<evidence type="ECO:0000313" key="3">
    <source>
        <dbReference type="Proteomes" id="UP000017836"/>
    </source>
</evidence>
<dbReference type="Proteomes" id="UP000017836">
    <property type="component" value="Unassembled WGS sequence"/>
</dbReference>
<dbReference type="AlphaFoldDB" id="W1PJN4"/>
<dbReference type="InterPro" id="IPR032675">
    <property type="entry name" value="LRR_dom_sf"/>
</dbReference>
<feature type="compositionally biased region" description="Polar residues" evidence="1">
    <location>
        <begin position="256"/>
        <end position="266"/>
    </location>
</feature>
<proteinExistence type="predicted"/>
<gene>
    <name evidence="2" type="ORF">AMTR_s00012p00222300</name>
</gene>
<sequence>MISDDFEELSSLKTLDLSKTNLRSLPRSIRGLSQLESLTINYCKHLVVIPELPNSMKLLDASGCKHLQTLPKLSHIYKLAKLLICECEHLIAIPDLPTSLEYLDPWECRSLPTMPKLSHLFKLQRLIEIQSLSGLKSLRALHLNGCSPRILHLIQRGPHQTICVFDSPAARSNPIYDAFELQWLIQTRGQKQLSLEASGKYLQKILGKQQMFSDTFNTSKASDELVPHASVTGTSTQPFVKDLPKKEKVGVELWDNDSNTSKTSHGGSLANEEEEHQQHVVAKI</sequence>
<dbReference type="PANTHER" id="PTHR47186:SF14">
    <property type="entry name" value="PROTEIN KINASE DOMAIN-CONTAINING PROTEIN"/>
    <property type="match status" value="1"/>
</dbReference>
<evidence type="ECO:0008006" key="4">
    <source>
        <dbReference type="Google" id="ProtNLM"/>
    </source>
</evidence>
<dbReference type="Pfam" id="PF13855">
    <property type="entry name" value="LRR_8"/>
    <property type="match status" value="1"/>
</dbReference>
<dbReference type="HOGENOM" id="CLU_981215_0_0_1"/>
<evidence type="ECO:0000256" key="1">
    <source>
        <dbReference type="SAM" id="MobiDB-lite"/>
    </source>
</evidence>
<dbReference type="PANTHER" id="PTHR47186">
    <property type="entry name" value="LEUCINE-RICH REPEAT-CONTAINING PROTEIN 57"/>
    <property type="match status" value="1"/>
</dbReference>
<name>W1PJN4_AMBTC</name>
<dbReference type="EMBL" id="KI393609">
    <property type="protein sequence ID" value="ERN07881.1"/>
    <property type="molecule type" value="Genomic_DNA"/>
</dbReference>
<feature type="region of interest" description="Disordered" evidence="1">
    <location>
        <begin position="255"/>
        <end position="284"/>
    </location>
</feature>
<dbReference type="SUPFAM" id="SSF52058">
    <property type="entry name" value="L domain-like"/>
    <property type="match status" value="1"/>
</dbReference>